<dbReference type="NCBIfam" id="NF005126">
    <property type="entry name" value="PRK06563.1"/>
    <property type="match status" value="1"/>
</dbReference>
<reference evidence="2 3" key="2">
    <citation type="submission" date="2016-12" db="EMBL/GenBank/DDBJ databases">
        <title>Draft Genome Sequence of Cystobacter ferrugineus Strain Cbfe23.</title>
        <authorList>
            <person name="Akbar S."/>
            <person name="Dowd S.E."/>
            <person name="Stevens D.C."/>
        </authorList>
    </citation>
    <scope>NUCLEOTIDE SEQUENCE [LARGE SCALE GENOMIC DNA]</scope>
    <source>
        <strain evidence="2 3">Cbfe23</strain>
    </source>
</reference>
<dbReference type="AlphaFoldDB" id="A0A1L9BCH5"/>
<sequence>MSQPDPRISLSLRGHVALVGIHRAAKRNAFDMAMLHALAHALTEADRNEQVRCTVVYAEGAHFTAGLDLADVGPRVGKGELMVPEGTVDPFHLFGERRKKPLLVAVQGICFTLGVELMLAADMAVAASDARFAQLEVKRGIFPFGGATLRFPQVAGWGNAMRWLLTGDEFGAAEAYRMGIVQEVVEPGQQLDRALALAEAVARQAPLAVQATLASARLAREQGPEAAAQDLMPRLQRIHATEDVQEGLRSFVERREARFQGK</sequence>
<dbReference type="PANTHER" id="PTHR43802">
    <property type="entry name" value="ENOYL-COA HYDRATASE"/>
    <property type="match status" value="1"/>
</dbReference>
<dbReference type="EMBL" id="MPIN01000003">
    <property type="protein sequence ID" value="OJH39964.1"/>
    <property type="molecule type" value="Genomic_DNA"/>
</dbReference>
<organism evidence="2 3">
    <name type="scientific">Cystobacter ferrugineus</name>
    <dbReference type="NCBI Taxonomy" id="83449"/>
    <lineage>
        <taxon>Bacteria</taxon>
        <taxon>Pseudomonadati</taxon>
        <taxon>Myxococcota</taxon>
        <taxon>Myxococcia</taxon>
        <taxon>Myxococcales</taxon>
        <taxon>Cystobacterineae</taxon>
        <taxon>Archangiaceae</taxon>
        <taxon>Cystobacter</taxon>
    </lineage>
</organism>
<proteinExistence type="inferred from homology"/>
<reference evidence="3" key="1">
    <citation type="submission" date="2016-11" db="EMBL/GenBank/DDBJ databases">
        <authorList>
            <person name="Shukria A."/>
            <person name="Stevens D.C."/>
        </authorList>
    </citation>
    <scope>NUCLEOTIDE SEQUENCE [LARGE SCALE GENOMIC DNA]</scope>
    <source>
        <strain evidence="3">Cbfe23</strain>
    </source>
</reference>
<dbReference type="Gene3D" id="3.90.226.10">
    <property type="entry name" value="2-enoyl-CoA Hydratase, Chain A, domain 1"/>
    <property type="match status" value="1"/>
</dbReference>
<dbReference type="Proteomes" id="UP000182229">
    <property type="component" value="Unassembled WGS sequence"/>
</dbReference>
<comment type="caution">
    <text evidence="2">The sequence shown here is derived from an EMBL/GenBank/DDBJ whole genome shotgun (WGS) entry which is preliminary data.</text>
</comment>
<comment type="similarity">
    <text evidence="1">Belongs to the enoyl-CoA hydratase/isomerase family.</text>
</comment>
<gene>
    <name evidence="2" type="ORF">BON30_12860</name>
</gene>
<dbReference type="CDD" id="cd06558">
    <property type="entry name" value="crotonase-like"/>
    <property type="match status" value="1"/>
</dbReference>
<dbReference type="InterPro" id="IPR029045">
    <property type="entry name" value="ClpP/crotonase-like_dom_sf"/>
</dbReference>
<dbReference type="InterPro" id="IPR001753">
    <property type="entry name" value="Enoyl-CoA_hydra/iso"/>
</dbReference>
<dbReference type="Gene3D" id="1.10.12.10">
    <property type="entry name" value="Lyase 2-enoyl-coa Hydratase, Chain A, domain 2"/>
    <property type="match status" value="1"/>
</dbReference>
<name>A0A1L9BCH5_9BACT</name>
<dbReference type="GO" id="GO:0003824">
    <property type="term" value="F:catalytic activity"/>
    <property type="evidence" value="ECO:0007669"/>
    <property type="project" value="UniProtKB-ARBA"/>
</dbReference>
<accession>A0A1L9BCH5</accession>
<dbReference type="RefSeq" id="WP_071898597.1">
    <property type="nucleotide sequence ID" value="NZ_MPIN01000003.1"/>
</dbReference>
<dbReference type="SUPFAM" id="SSF52096">
    <property type="entry name" value="ClpP/crotonase"/>
    <property type="match status" value="1"/>
</dbReference>
<evidence type="ECO:0000256" key="1">
    <source>
        <dbReference type="ARBA" id="ARBA00005254"/>
    </source>
</evidence>
<keyword evidence="3" id="KW-1185">Reference proteome</keyword>
<evidence type="ECO:0000313" key="3">
    <source>
        <dbReference type="Proteomes" id="UP000182229"/>
    </source>
</evidence>
<evidence type="ECO:0000313" key="2">
    <source>
        <dbReference type="EMBL" id="OJH39964.1"/>
    </source>
</evidence>
<dbReference type="Pfam" id="PF00378">
    <property type="entry name" value="ECH_1"/>
    <property type="match status" value="1"/>
</dbReference>
<protein>
    <submittedName>
        <fullName evidence="2">Enoyl-CoA hydratase</fullName>
    </submittedName>
</protein>
<dbReference type="STRING" id="83449.BON30_12860"/>
<dbReference type="OrthoDB" id="5365311at2"/>
<dbReference type="InterPro" id="IPR014748">
    <property type="entry name" value="Enoyl-CoA_hydra_C"/>
</dbReference>
<dbReference type="PANTHER" id="PTHR43802:SF1">
    <property type="entry name" value="IP11341P-RELATED"/>
    <property type="match status" value="1"/>
</dbReference>